<dbReference type="InterPro" id="IPR036388">
    <property type="entry name" value="WH-like_DNA-bd_sf"/>
</dbReference>
<keyword evidence="2" id="KW-0238">DNA-binding</keyword>
<sequence>MPTMTEESKNRGAPQTAGSLLTAASALTILGSGGPDQPQNEGGHATSNAANDELWGKQSAPSIRSPSTEDEDNDDGAPSRKARSGQSDEDVPMTFPQRLMELLDNEQHSDVVAWLPHGKGFIIYQKKRFANEVLPSYFKQAKFTSFTRKLNRWGFQRVSRGAETGAYFHQYFQRGNPRLCMQMCCQSARGNAMPHSFGHRGHVGAMNHLSSAMTGVLLPPVPRSPHVAPMCMNNAMADLCLQSPNPMMNHMQQNAFNPAQISPSPGGMGDIGTMGMGMNISSGAPAMPSQMQGPSSTDPTSPAFDPTQSLMRLQELQKQQEQLLMQQKQIKEQMAAVAKTLPRLSSSPSPGVPPPPLTEQEPSQHNSQDKICQQQTIMQQSNSSPLHSSQTPVQSPAAQAQQQENNVNKQQQSASAYSQNVVNAAIHALQRSNTPGYLQMLMSSQGNLPKTENSCENSSQAFQKQLHASVRAQHTNLQQYRAAQQKMVMSSDQSGTGGCGGFHGQDMATGQMHAMASLAASGGMSQQQRAAVDRKRSPSAKRASAA</sequence>
<dbReference type="SMART" id="SM00415">
    <property type="entry name" value="HSF"/>
    <property type="match status" value="1"/>
</dbReference>
<dbReference type="AlphaFoldDB" id="A0A7S4N973"/>
<dbReference type="Gene3D" id="1.10.10.10">
    <property type="entry name" value="Winged helix-like DNA-binding domain superfamily/Winged helix DNA-binding domain"/>
    <property type="match status" value="1"/>
</dbReference>
<feature type="compositionally biased region" description="Low complexity" evidence="5">
    <location>
        <begin position="518"/>
        <end position="528"/>
    </location>
</feature>
<feature type="compositionally biased region" description="Polar residues" evidence="5">
    <location>
        <begin position="360"/>
        <end position="387"/>
    </location>
</feature>
<dbReference type="Pfam" id="PF00447">
    <property type="entry name" value="HSF_DNA-bind"/>
    <property type="match status" value="1"/>
</dbReference>
<dbReference type="PRINTS" id="PR00056">
    <property type="entry name" value="HSFDOMAIN"/>
</dbReference>
<gene>
    <name evidence="7" type="ORF">OAUR00152_LOCUS32999</name>
</gene>
<evidence type="ECO:0000259" key="6">
    <source>
        <dbReference type="SMART" id="SM00415"/>
    </source>
</evidence>
<comment type="similarity">
    <text evidence="4">Belongs to the HSF family.</text>
</comment>
<feature type="compositionally biased region" description="Polar residues" evidence="5">
    <location>
        <begin position="37"/>
        <end position="50"/>
    </location>
</feature>
<accession>A0A7S4N973</accession>
<dbReference type="EMBL" id="HBKQ01047812">
    <property type="protein sequence ID" value="CAE2272675.1"/>
    <property type="molecule type" value="Transcribed_RNA"/>
</dbReference>
<dbReference type="GO" id="GO:0003700">
    <property type="term" value="F:DNA-binding transcription factor activity"/>
    <property type="evidence" value="ECO:0007669"/>
    <property type="project" value="InterPro"/>
</dbReference>
<feature type="compositionally biased region" description="Low complexity" evidence="5">
    <location>
        <begin position="388"/>
        <end position="413"/>
    </location>
</feature>
<feature type="compositionally biased region" description="Basic and acidic residues" evidence="5">
    <location>
        <begin position="1"/>
        <end position="10"/>
    </location>
</feature>
<feature type="region of interest" description="Disordered" evidence="5">
    <location>
        <begin position="518"/>
        <end position="546"/>
    </location>
</feature>
<evidence type="ECO:0000256" key="4">
    <source>
        <dbReference type="RuleBase" id="RU004020"/>
    </source>
</evidence>
<organism evidence="7">
    <name type="scientific">Odontella aurita</name>
    <dbReference type="NCBI Taxonomy" id="265563"/>
    <lineage>
        <taxon>Eukaryota</taxon>
        <taxon>Sar</taxon>
        <taxon>Stramenopiles</taxon>
        <taxon>Ochrophyta</taxon>
        <taxon>Bacillariophyta</taxon>
        <taxon>Mediophyceae</taxon>
        <taxon>Biddulphiophycidae</taxon>
        <taxon>Eupodiscales</taxon>
        <taxon>Odontellaceae</taxon>
        <taxon>Odontella</taxon>
    </lineage>
</organism>
<dbReference type="InterPro" id="IPR000232">
    <property type="entry name" value="HSF_DNA-bd"/>
</dbReference>
<protein>
    <recommendedName>
        <fullName evidence="6">HSF-type DNA-binding domain-containing protein</fullName>
    </recommendedName>
</protein>
<dbReference type="GO" id="GO:0005634">
    <property type="term" value="C:nucleus"/>
    <property type="evidence" value="ECO:0007669"/>
    <property type="project" value="UniProtKB-SubCell"/>
</dbReference>
<dbReference type="GO" id="GO:0043565">
    <property type="term" value="F:sequence-specific DNA binding"/>
    <property type="evidence" value="ECO:0007669"/>
    <property type="project" value="InterPro"/>
</dbReference>
<keyword evidence="3" id="KW-0539">Nucleus</keyword>
<dbReference type="SUPFAM" id="SSF46785">
    <property type="entry name" value="Winged helix' DNA-binding domain"/>
    <property type="match status" value="1"/>
</dbReference>
<dbReference type="PANTHER" id="PTHR10015">
    <property type="entry name" value="HEAT SHOCK TRANSCRIPTION FACTOR"/>
    <property type="match status" value="1"/>
</dbReference>
<comment type="subcellular location">
    <subcellularLocation>
        <location evidence="1">Nucleus</location>
    </subcellularLocation>
</comment>
<feature type="region of interest" description="Disordered" evidence="5">
    <location>
        <begin position="341"/>
        <end position="415"/>
    </location>
</feature>
<feature type="region of interest" description="Disordered" evidence="5">
    <location>
        <begin position="1"/>
        <end position="91"/>
    </location>
</feature>
<feature type="compositionally biased region" description="Low complexity" evidence="5">
    <location>
        <begin position="16"/>
        <end position="30"/>
    </location>
</feature>
<evidence type="ECO:0000256" key="1">
    <source>
        <dbReference type="ARBA" id="ARBA00004123"/>
    </source>
</evidence>
<feature type="domain" description="HSF-type DNA-binding" evidence="6">
    <location>
        <begin position="91"/>
        <end position="186"/>
    </location>
</feature>
<evidence type="ECO:0000256" key="2">
    <source>
        <dbReference type="ARBA" id="ARBA00023125"/>
    </source>
</evidence>
<name>A0A7S4N973_9STRA</name>
<dbReference type="InterPro" id="IPR036390">
    <property type="entry name" value="WH_DNA-bd_sf"/>
</dbReference>
<proteinExistence type="inferred from homology"/>
<feature type="region of interest" description="Disordered" evidence="5">
    <location>
        <begin position="282"/>
        <end position="306"/>
    </location>
</feature>
<feature type="compositionally biased region" description="Polar residues" evidence="5">
    <location>
        <begin position="289"/>
        <end position="300"/>
    </location>
</feature>
<dbReference type="FunFam" id="1.10.10.10:FF:000479">
    <property type="entry name" value="Predicted protein"/>
    <property type="match status" value="1"/>
</dbReference>
<reference evidence="7" key="1">
    <citation type="submission" date="2021-01" db="EMBL/GenBank/DDBJ databases">
        <authorList>
            <person name="Corre E."/>
            <person name="Pelletier E."/>
            <person name="Niang G."/>
            <person name="Scheremetjew M."/>
            <person name="Finn R."/>
            <person name="Kale V."/>
            <person name="Holt S."/>
            <person name="Cochrane G."/>
            <person name="Meng A."/>
            <person name="Brown T."/>
            <person name="Cohen L."/>
        </authorList>
    </citation>
    <scope>NUCLEOTIDE SEQUENCE</scope>
    <source>
        <strain evidence="7">Isolate 1302-5</strain>
    </source>
</reference>
<evidence type="ECO:0000256" key="3">
    <source>
        <dbReference type="ARBA" id="ARBA00023242"/>
    </source>
</evidence>
<dbReference type="PANTHER" id="PTHR10015:SF206">
    <property type="entry name" value="HSF-TYPE DNA-BINDING DOMAIN-CONTAINING PROTEIN"/>
    <property type="match status" value="1"/>
</dbReference>
<evidence type="ECO:0000256" key="5">
    <source>
        <dbReference type="SAM" id="MobiDB-lite"/>
    </source>
</evidence>
<evidence type="ECO:0000313" key="7">
    <source>
        <dbReference type="EMBL" id="CAE2272675.1"/>
    </source>
</evidence>